<dbReference type="SUPFAM" id="SSF53756">
    <property type="entry name" value="UDP-Glycosyltransferase/glycogen phosphorylase"/>
    <property type="match status" value="1"/>
</dbReference>
<reference evidence="1 2" key="1">
    <citation type="submission" date="2019-02" db="EMBL/GenBank/DDBJ databases">
        <authorList>
            <person name="Li Y."/>
        </authorList>
    </citation>
    <scope>NUCLEOTIDE SEQUENCE [LARGE SCALE GENOMIC DNA]</scope>
    <source>
        <strain evidence="1 2">3-7</strain>
    </source>
</reference>
<proteinExistence type="predicted"/>
<dbReference type="Pfam" id="PF13692">
    <property type="entry name" value="Glyco_trans_1_4"/>
    <property type="match status" value="1"/>
</dbReference>
<dbReference type="Proteomes" id="UP000292085">
    <property type="component" value="Unassembled WGS sequence"/>
</dbReference>
<accession>A0A4Q6XUN6</accession>
<dbReference type="AlphaFoldDB" id="A0A4Q6XUN6"/>
<dbReference type="RefSeq" id="WP_130159709.1">
    <property type="nucleotide sequence ID" value="NZ_SGIS01000036.1"/>
</dbReference>
<dbReference type="GO" id="GO:0016740">
    <property type="term" value="F:transferase activity"/>
    <property type="evidence" value="ECO:0007669"/>
    <property type="project" value="UniProtKB-KW"/>
</dbReference>
<gene>
    <name evidence="1" type="ORF">EWE75_19135</name>
</gene>
<protein>
    <submittedName>
        <fullName evidence="1">Glycosyltransferase</fullName>
    </submittedName>
</protein>
<comment type="caution">
    <text evidence="1">The sequence shown here is derived from an EMBL/GenBank/DDBJ whole genome shotgun (WGS) entry which is preliminary data.</text>
</comment>
<dbReference type="EMBL" id="SGIS01000036">
    <property type="protein sequence ID" value="RZF61204.1"/>
    <property type="molecule type" value="Genomic_DNA"/>
</dbReference>
<organism evidence="1 2">
    <name type="scientific">Sphingomonas populi</name>
    <dbReference type="NCBI Taxonomy" id="2484750"/>
    <lineage>
        <taxon>Bacteria</taxon>
        <taxon>Pseudomonadati</taxon>
        <taxon>Pseudomonadota</taxon>
        <taxon>Alphaproteobacteria</taxon>
        <taxon>Sphingomonadales</taxon>
        <taxon>Sphingomonadaceae</taxon>
        <taxon>Sphingomonas</taxon>
    </lineage>
</organism>
<keyword evidence="2" id="KW-1185">Reference proteome</keyword>
<sequence>MMRGKRLIVLTSDLPYPPTYGHKVDQYHRWRAFAARGWRLRLICWRSPLDAPASEADADVLRDVFEAIDILPIAHSSIAFARRLARLWRHPSHVAARVPDAATQARLIADARAFGPAAIILDGIYGGVGGEGLARACGVPVIVRGHNIEHRYFEQQASAARDLRSRVAWSIARIGLKRYEEGLIRRAAWTFDISADDVAYWRRRGIARISWAPTVFSGDRAVTILPPAEKRWDVAYIGNLRLPNNLRGISWFISDVMPHLRALRPGIRCAFAGADPSPAALALFAGAPDIEVIANAPSADDILANGRVLINPILSGSGVNVKSIDMLRYDAPIVTTSVGAQGFGPEVAGQFRIHDDAAHFARAVIAALAAPYPPAGRSGVRNLFGEDGITEQSALIARVAGV</sequence>
<evidence type="ECO:0000313" key="1">
    <source>
        <dbReference type="EMBL" id="RZF61204.1"/>
    </source>
</evidence>
<keyword evidence="1" id="KW-0808">Transferase</keyword>
<evidence type="ECO:0000313" key="2">
    <source>
        <dbReference type="Proteomes" id="UP000292085"/>
    </source>
</evidence>
<dbReference type="OrthoDB" id="9807209at2"/>
<dbReference type="Gene3D" id="3.40.50.2000">
    <property type="entry name" value="Glycogen Phosphorylase B"/>
    <property type="match status" value="1"/>
</dbReference>
<name>A0A4Q6XUN6_9SPHN</name>